<proteinExistence type="predicted"/>
<dbReference type="AlphaFoldDB" id="A0A383W151"/>
<reference evidence="1 2" key="1">
    <citation type="submission" date="2016-10" db="EMBL/GenBank/DDBJ databases">
        <authorList>
            <person name="Cai Z."/>
        </authorList>
    </citation>
    <scope>NUCLEOTIDE SEQUENCE [LARGE SCALE GENOMIC DNA]</scope>
</reference>
<dbReference type="Proteomes" id="UP000256970">
    <property type="component" value="Unassembled WGS sequence"/>
</dbReference>
<evidence type="ECO:0000313" key="1">
    <source>
        <dbReference type="EMBL" id="SZX70764.1"/>
    </source>
</evidence>
<accession>A0A383W151</accession>
<gene>
    <name evidence="1" type="ORF">BQ4739_LOCUS10941</name>
</gene>
<organism evidence="1 2">
    <name type="scientific">Tetradesmus obliquus</name>
    <name type="common">Green alga</name>
    <name type="synonym">Acutodesmus obliquus</name>
    <dbReference type="NCBI Taxonomy" id="3088"/>
    <lineage>
        <taxon>Eukaryota</taxon>
        <taxon>Viridiplantae</taxon>
        <taxon>Chlorophyta</taxon>
        <taxon>core chlorophytes</taxon>
        <taxon>Chlorophyceae</taxon>
        <taxon>CS clade</taxon>
        <taxon>Sphaeropleales</taxon>
        <taxon>Scenedesmaceae</taxon>
        <taxon>Tetradesmus</taxon>
    </lineage>
</organism>
<keyword evidence="2" id="KW-1185">Reference proteome</keyword>
<evidence type="ECO:0008006" key="3">
    <source>
        <dbReference type="Google" id="ProtNLM"/>
    </source>
</evidence>
<protein>
    <recommendedName>
        <fullName evidence="3">Sushi domain-containing protein</fullName>
    </recommendedName>
</protein>
<evidence type="ECO:0000313" key="2">
    <source>
        <dbReference type="Proteomes" id="UP000256970"/>
    </source>
</evidence>
<dbReference type="EMBL" id="FNXT01001009">
    <property type="protein sequence ID" value="SZX70764.1"/>
    <property type="molecule type" value="Genomic_DNA"/>
</dbReference>
<sequence>MPQWAKTDNRCVKLAPVPCLGTPPFSLGRQAVWEKDCNGTLAGSKCFARCSGPYEGGGFSSTCSTNGTWLQPTPDHIDTGFDGCSAHTPTCGPPPDYEVPGAAWEDDCVDLASPLACNAPCVAPYTGEGYFAVCYGYWGELWGKGCAKP</sequence>
<name>A0A383W151_TETOB</name>